<reference evidence="2" key="1">
    <citation type="submission" date="2022-11" db="UniProtKB">
        <authorList>
            <consortium name="WormBaseParasite"/>
        </authorList>
    </citation>
    <scope>IDENTIFICATION</scope>
</reference>
<dbReference type="Proteomes" id="UP000887580">
    <property type="component" value="Unplaced"/>
</dbReference>
<proteinExistence type="predicted"/>
<organism evidence="1 2">
    <name type="scientific">Panagrolaimus sp. PS1159</name>
    <dbReference type="NCBI Taxonomy" id="55785"/>
    <lineage>
        <taxon>Eukaryota</taxon>
        <taxon>Metazoa</taxon>
        <taxon>Ecdysozoa</taxon>
        <taxon>Nematoda</taxon>
        <taxon>Chromadorea</taxon>
        <taxon>Rhabditida</taxon>
        <taxon>Tylenchina</taxon>
        <taxon>Panagrolaimomorpha</taxon>
        <taxon>Panagrolaimoidea</taxon>
        <taxon>Panagrolaimidae</taxon>
        <taxon>Panagrolaimus</taxon>
    </lineage>
</organism>
<name>A0AC35ET50_9BILA</name>
<evidence type="ECO:0000313" key="2">
    <source>
        <dbReference type="WBParaSite" id="PS1159_v2.g10509.t1"/>
    </source>
</evidence>
<protein>
    <submittedName>
        <fullName evidence="2">Integrase catalytic domain-containing protein</fullName>
    </submittedName>
</protein>
<dbReference type="WBParaSite" id="PS1159_v2.g10509.t1">
    <property type="protein sequence ID" value="PS1159_v2.g10509.t1"/>
    <property type="gene ID" value="PS1159_v2.g10509"/>
</dbReference>
<accession>A0AC35ET50</accession>
<evidence type="ECO:0000313" key="1">
    <source>
        <dbReference type="Proteomes" id="UP000887580"/>
    </source>
</evidence>
<sequence>MNFKNKSPFTNARKRAAELCAKAMELNMPVMSSPSEVMEFGSKLMPIKKDLEKVHTSCKEYHESWMDCNAALKAANDSRAVVEEEALNQLYNETDGIKELYEKIKNAYAHIDAMIQQSFNTGQSFFAQASTANGIIPSAPIDDTTSSDQQVAQSDQNSPVSTVHASIIPASTMPITTASAFSNPAFTAASSTTVTSAIVNQQPGAVKQVSFAPMLQTNAAQQNPDPFALFNQPSLPPLSILQATSQNTTLNPQPTPFSVNVPASGQNPVYPALSQTPLQPTNQLPFPASIFPPPQTNQPNQFYNTPKMNLPYFYGNPRDFRHWASSFSFIHHNPNMSQIEKMMLLMSLLKGKAKEAVRFYDVNYLNYDLVLRTLYDRFGRPEKVLDALFNEFANIHVKSNRINDIAQAVYDMESILEQIKANGFNVEDATLMILYKQKVPPRILQQANLYGLNPTFSQLRERVMTVVNSEIDLPNIQRQNYFHANSQNQNDRQHFPRQIATQQHRKNFEPRPDDKNRSKNKHCIFCSKQHNPSSCQAVTDTRERRKIAAEKKLCFKCLDSHLMNSCKDSKPCIHCKEHHHDSLCFKNPSLKSKQPVHVVKLQQKKEVSMMVITAPVHASAEKPKSCDANLFLDCGAGCSFIHADLARRLKLPVIEEEMLDLQRFGDDGQVTSLKVACKKVSLVVKAQNNSDIPINAYTIKHLTNVLPTIDPETRNKKWVKPDILIGNDFFWEFFTTEKSEDGYKVIDSLLGKMVCGTGVPVNSILLNHPQAPPTTNEIVEKFFQIDQAGTDESPYTEEEDKAVEKFVQDTEIVNGRMQCRLPFIVPDPPLESNRFLSLKCLESQLKKVSKKPELLFEIDKIMKQQLQDEMLEIAPKSSPTAKKVYLPHHAIETPHKSTKVRIVFNSSAKTSKDSKSLNDWLYAGPSMIPEIPGLLLRIRTEEILVSADVEKAFLQLSLHPDDRDFTRFFWIKDVNDYIKNGFKTENIIELRFTRIFFGSKSSPFSLNAAIRKLLLNLDDAEFATQLKKNIYVDNVFIGDSNVENVIRKTETAVDLFKTIKMNLRDIMSNNSEVNNHFNVEPSLLSVLGLQWNPVDDDLTIKMPSKTLDKPTITKRDVLAEIGSKYDPLGILTPVMVRLKLFMQDLWKKKTGWNEPLTPEEAIRWKSLIEEPMAVSIKRFLKRPEGEYTVELHIFCDASAKAYAAVAFIVFRSKSGEYKIYLILSKSKLCPIKSVTIPRLELLALALGVKVLCYIKANVDLKWDKTVLWTDSSPVFYWLRSNKPLKRFVDNRVKIIKASDADIRHVPTKENPADIASRGASISTLKNCNLWWNGPAFLKNDEKKWPTLKSSYVQEICPEVEKEFIFAVHPVIDEKKEKLISAKHGSSWNRLVRVTAYCLYFIQKCRKQESPDPRSTEAFKRAEKVLIKDIQQANPPNKSTCRELRIFKDGDEMLRVRSRLENSGNDDLASPLFLPQSEETNLLILKIHHGSLHAGPRHVLTEIRQNFWLSKGLSTVKKAIKSCRPCLKYKAKPYQLPEMAALPNSRVKQYLPFQHVGVDCAGPFTIKNNGEDQKVWITLFTCLTTRAVYLDFVKEMSASAFINVFRRFINTFGTPSSILSDNGKNFKATGTHIAPIWHNSNPDPELMDYVAGKKIDWHFITERAPWKGGVYERLIGSVKIALKYGIGRKRLSEEDFRTLLVEVQGILNSRPLVEAEGELKAIRPIDFILPNASLGTSRFNDQSDESTDPTYFPQEDFKTKLLKTLKTTTTCIDRTWKRWNKEYLTKLRETSQNLHKQKGLDLIPEVGEVVLIDDDEVPRGSWRLGKVVQVNESRDGKVRAVVVQTSNGNLLNRSPAHLYPLEANLEPECRKPKTTSNSDLSNTPDTPPRETAQQVKTTPENRRITRSMKSTVNSLFFFLTIFQLFLLSVASPPVIYDSYCKNGEIVSKTSNVTKISIHLPHRSKLIHVTDTITIIPIPGEILNSYSVFETTFWSNTGDSTTINLECEFIDFCDLVTCVFCQDHITHPHCWAWSTWFCIFLIFSLVGILISRKCHQTHSPLLVKGGRWMLRSLSKNPSDPDNAQMEEGDTASRKRHMVRVSPKRLDNVENAKMEEGDAESQRTADTVSVKALFKMPSIRFVQRKALMFSIIMLLFGSVNACSDSFVIEAKSESCLMTSENHIACNFSTKSWITVGPGKDACLLLQSDEKIPVGSIKISAKAFATCSKLHYASTKFINIKVKSAKRCPGMGSCTNNNCAEVWSQSRIDELGNANDYPGVTECVESCGSITCGCALFGTGCTFYRYYAEIENDEQLKTFSCPEWEPWYNITVTFESHNVTHARVFTLQPGQTLLFEDIKISIRKASLEFLREFPTDVMFLEKDNEIAWLNKEAAGETRLFTCANGFGCKLRHGACNCRAADSTVQCACDDQEEMKEQWLKNKLPNRIGEHLFLPNSKHGPIAQVAADLDLVIETYNLSASSLIHYTDCSIDNISVSGTNGPEGALVKTFCKTKFGSSIGHVYCNSRMFDVKCTKNGVWTERRWYTNDVNIDEECLLVCQISQHHFKIKGHLHQKKHADDWNVIHGIGEDNTSGIKSFGIGFLSTMQHLYDYLLFIIIGVAAILVAIVLLK</sequence>